<evidence type="ECO:0000313" key="4">
    <source>
        <dbReference type="EMBL" id="TQM81033.1"/>
    </source>
</evidence>
<proteinExistence type="predicted"/>
<feature type="domain" description="Pyrrolo-quinoline quinone repeat" evidence="3">
    <location>
        <begin position="101"/>
        <end position="183"/>
    </location>
</feature>
<dbReference type="Gene3D" id="2.130.10.10">
    <property type="entry name" value="YVTN repeat-like/Quinoprotein amine dehydrogenase"/>
    <property type="match status" value="1"/>
</dbReference>
<sequence length="444" mass="46940">MGQPEQAESNGQVVLDGEDVLAESGDPRVEQPQDDVIAEPVPSRSWRTRGDFVGVALVVVAVLVASLVLWLTSDARNTVSQTGPSEITPLQPVTVMPPTLSEIWRAPSGATPVPVNLDSVVVTGDGGEVVGRNAFTGDVRWRYARDLPLCTVTTAWGRVFAVHRKDTNCSEVTTLETASGKRGPQRNGDAELGTRLLNEGSHVLTTGGTYVEVYRRDDLVRSLEYGTLRAIVNPNKQPRTGCTYHSFAVTGGKVAMIERCPSLDPSDRLTILKPNPEKSDEPQVISSTVTGETGARVIAVTANRVALAAPGRIVVFDSETGSSVGTYPVDVSADELAGDPPGRVASTFTSTANIYWFTGSKTVALSLADLNPLWTANGTLGAGTTLAGRLLLPVDDGLKVLDQVTGEEVAAIPVDRGDHTGPVEMATEGPVVLEQRGGTLVALR</sequence>
<feature type="region of interest" description="Disordered" evidence="1">
    <location>
        <begin position="1"/>
        <end position="35"/>
    </location>
</feature>
<evidence type="ECO:0000256" key="1">
    <source>
        <dbReference type="SAM" id="MobiDB-lite"/>
    </source>
</evidence>
<keyword evidence="2" id="KW-0812">Transmembrane</keyword>
<dbReference type="Proteomes" id="UP000316628">
    <property type="component" value="Unassembled WGS sequence"/>
</dbReference>
<evidence type="ECO:0000259" key="3">
    <source>
        <dbReference type="Pfam" id="PF13360"/>
    </source>
</evidence>
<feature type="transmembrane region" description="Helical" evidence="2">
    <location>
        <begin position="52"/>
        <end position="71"/>
    </location>
</feature>
<dbReference type="OrthoDB" id="5182370at2"/>
<gene>
    <name evidence="4" type="ORF">FHX81_3393</name>
</gene>
<reference evidence="4 5" key="1">
    <citation type="submission" date="2019-06" db="EMBL/GenBank/DDBJ databases">
        <title>Sequencing the genomes of 1000 actinobacteria strains.</title>
        <authorList>
            <person name="Klenk H.-P."/>
        </authorList>
    </citation>
    <scope>NUCLEOTIDE SEQUENCE [LARGE SCALE GENOMIC DNA]</scope>
    <source>
        <strain evidence="4 5">DSM 45456</strain>
    </source>
</reference>
<keyword evidence="5" id="KW-1185">Reference proteome</keyword>
<dbReference type="EMBL" id="VFPP01000001">
    <property type="protein sequence ID" value="TQM81033.1"/>
    <property type="molecule type" value="Genomic_DNA"/>
</dbReference>
<dbReference type="RefSeq" id="WP_141979056.1">
    <property type="nucleotide sequence ID" value="NZ_VFPP01000001.1"/>
</dbReference>
<name>A0A543JDV5_9PSEU</name>
<organism evidence="4 5">
    <name type="scientific">Saccharothrix saharensis</name>
    <dbReference type="NCBI Taxonomy" id="571190"/>
    <lineage>
        <taxon>Bacteria</taxon>
        <taxon>Bacillati</taxon>
        <taxon>Actinomycetota</taxon>
        <taxon>Actinomycetes</taxon>
        <taxon>Pseudonocardiales</taxon>
        <taxon>Pseudonocardiaceae</taxon>
        <taxon>Saccharothrix</taxon>
    </lineage>
</organism>
<dbReference type="InterPro" id="IPR002372">
    <property type="entry name" value="PQQ_rpt_dom"/>
</dbReference>
<evidence type="ECO:0000256" key="2">
    <source>
        <dbReference type="SAM" id="Phobius"/>
    </source>
</evidence>
<evidence type="ECO:0000313" key="5">
    <source>
        <dbReference type="Proteomes" id="UP000316628"/>
    </source>
</evidence>
<dbReference type="InterPro" id="IPR011047">
    <property type="entry name" value="Quinoprotein_ADH-like_sf"/>
</dbReference>
<comment type="caution">
    <text evidence="4">The sequence shown here is derived from an EMBL/GenBank/DDBJ whole genome shotgun (WGS) entry which is preliminary data.</text>
</comment>
<keyword evidence="2" id="KW-1133">Transmembrane helix</keyword>
<dbReference type="InterPro" id="IPR015943">
    <property type="entry name" value="WD40/YVTN_repeat-like_dom_sf"/>
</dbReference>
<dbReference type="SUPFAM" id="SSF50998">
    <property type="entry name" value="Quinoprotein alcohol dehydrogenase-like"/>
    <property type="match status" value="1"/>
</dbReference>
<protein>
    <submittedName>
        <fullName evidence="4">Putative pyrroloquinoline-quinone binding quinoprotein</fullName>
    </submittedName>
</protein>
<dbReference type="Pfam" id="PF13360">
    <property type="entry name" value="PQQ_2"/>
    <property type="match status" value="1"/>
</dbReference>
<keyword evidence="2" id="KW-0472">Membrane</keyword>
<accession>A0A543JDV5</accession>
<dbReference type="AlphaFoldDB" id="A0A543JDV5"/>
<feature type="compositionally biased region" description="Polar residues" evidence="1">
    <location>
        <begin position="1"/>
        <end position="12"/>
    </location>
</feature>